<comment type="catalytic activity">
    <reaction evidence="5">
        <text>dimethylallyl diphosphate + 2 oxidized [2Fe-2S]-[ferredoxin] + H2O = (2E)-4-hydroxy-3-methylbut-2-enyl diphosphate + 2 reduced [2Fe-2S]-[ferredoxin] + 2 H(+)</text>
        <dbReference type="Rhea" id="RHEA:24825"/>
        <dbReference type="Rhea" id="RHEA-COMP:10000"/>
        <dbReference type="Rhea" id="RHEA-COMP:10001"/>
        <dbReference type="ChEBI" id="CHEBI:15377"/>
        <dbReference type="ChEBI" id="CHEBI:15378"/>
        <dbReference type="ChEBI" id="CHEBI:33737"/>
        <dbReference type="ChEBI" id="CHEBI:33738"/>
        <dbReference type="ChEBI" id="CHEBI:57623"/>
        <dbReference type="ChEBI" id="CHEBI:128753"/>
        <dbReference type="EC" id="1.17.7.4"/>
    </reaction>
</comment>
<feature type="binding site" evidence="5">
    <location>
        <position position="83"/>
    </location>
    <ligand>
        <name>dimethylallyl diphosphate</name>
        <dbReference type="ChEBI" id="CHEBI:57623"/>
    </ligand>
</feature>
<comment type="function">
    <text evidence="5">Catalyzes the conversion of 1-hydroxy-2-methyl-2-(E)-butenyl 4-diphosphate (HMBPP) into a mixture of isopentenyl diphosphate (IPP) and dimethylallyl diphosphate (DMAPP). Acts in the terminal step of the DOXP/MEP pathway for isoprenoid precursor biosynthesis.</text>
</comment>
<dbReference type="InterPro" id="IPR003451">
    <property type="entry name" value="LytB/IspH"/>
</dbReference>
<feature type="binding site" evidence="5">
    <location>
        <position position="83"/>
    </location>
    <ligand>
        <name>(2E)-4-hydroxy-3-methylbut-2-enyl diphosphate</name>
        <dbReference type="ChEBI" id="CHEBI:128753"/>
    </ligand>
</feature>
<evidence type="ECO:0000256" key="4">
    <source>
        <dbReference type="ARBA" id="ARBA00023014"/>
    </source>
</evidence>
<feature type="binding site" evidence="5">
    <location>
        <position position="201"/>
    </location>
    <ligand>
        <name>[4Fe-4S] cluster</name>
        <dbReference type="ChEBI" id="CHEBI:49883"/>
    </ligand>
</feature>
<feature type="binding site" evidence="5">
    <location>
        <position position="228"/>
    </location>
    <ligand>
        <name>isopentenyl diphosphate</name>
        <dbReference type="ChEBI" id="CHEBI:128769"/>
    </ligand>
</feature>
<comment type="similarity">
    <text evidence="5">Belongs to the IspH family.</text>
</comment>
<comment type="pathway">
    <text evidence="5">Isoprenoid biosynthesis; dimethylallyl diphosphate biosynthesis; dimethylallyl diphosphate from (2E)-4-hydroxy-3-methylbutenyl diphosphate: step 1/1.</text>
</comment>
<dbReference type="GO" id="GO:0051745">
    <property type="term" value="F:4-hydroxy-3-methylbut-2-enyl diphosphate reductase activity"/>
    <property type="evidence" value="ECO:0007669"/>
    <property type="project" value="UniProtKB-UniRule"/>
</dbReference>
<dbReference type="EMBL" id="JASCXW010000005">
    <property type="protein sequence ID" value="MDI6452511.1"/>
    <property type="molecule type" value="Genomic_DNA"/>
</dbReference>
<feature type="binding site" evidence="5">
    <location>
        <position position="105"/>
    </location>
    <ligand>
        <name>[4Fe-4S] cluster</name>
        <dbReference type="ChEBI" id="CHEBI:49883"/>
    </ligand>
</feature>
<dbReference type="RefSeq" id="WP_282838927.1">
    <property type="nucleotide sequence ID" value="NZ_JASCXW010000005.1"/>
</dbReference>
<evidence type="ECO:0000256" key="2">
    <source>
        <dbReference type="ARBA" id="ARBA00022723"/>
    </source>
</evidence>
<evidence type="ECO:0000313" key="6">
    <source>
        <dbReference type="EMBL" id="MDI6452511.1"/>
    </source>
</evidence>
<keyword evidence="2 5" id="KW-0479">Metal-binding</keyword>
<dbReference type="PANTHER" id="PTHR30426:SF0">
    <property type="entry name" value="4-HYDROXY-3-METHYLBUT-2-ENYL DIPHOSPHATE REDUCTASE"/>
    <property type="match status" value="1"/>
</dbReference>
<feature type="binding site" evidence="5">
    <location>
        <position position="230"/>
    </location>
    <ligand>
        <name>(2E)-4-hydroxy-3-methylbut-2-enyl diphosphate</name>
        <dbReference type="ChEBI" id="CHEBI:128753"/>
    </ligand>
</feature>
<dbReference type="Gene3D" id="3.40.50.11270">
    <property type="match status" value="1"/>
</dbReference>
<dbReference type="GO" id="GO:0019288">
    <property type="term" value="P:isopentenyl diphosphate biosynthetic process, methylerythritol 4-phosphate pathway"/>
    <property type="evidence" value="ECO:0007669"/>
    <property type="project" value="UniProtKB-UniRule"/>
</dbReference>
<dbReference type="GO" id="GO:0016114">
    <property type="term" value="P:terpenoid biosynthetic process"/>
    <property type="evidence" value="ECO:0007669"/>
    <property type="project" value="UniProtKB-UniRule"/>
</dbReference>
<dbReference type="Pfam" id="PF02401">
    <property type="entry name" value="LYTB"/>
    <property type="match status" value="1"/>
</dbReference>
<dbReference type="GO" id="GO:0050992">
    <property type="term" value="P:dimethylallyl diphosphate biosynthetic process"/>
    <property type="evidence" value="ECO:0007669"/>
    <property type="project" value="UniProtKB-UniRule"/>
</dbReference>
<keyword evidence="7" id="KW-1185">Reference proteome</keyword>
<dbReference type="NCBIfam" id="TIGR00216">
    <property type="entry name" value="ispH_lytB"/>
    <property type="match status" value="1"/>
</dbReference>
<reference evidence="6" key="1">
    <citation type="submission" date="2023-05" db="EMBL/GenBank/DDBJ databases">
        <title>Mariniplasma microaerophilum sp. nov., a novel anaerobic mollicute isolated from terrestrial mud volcano, Taman Peninsula, Russia.</title>
        <authorList>
            <person name="Khomyakova M.A."/>
            <person name="Merkel A.Y."/>
            <person name="Slobodkin A.I."/>
        </authorList>
    </citation>
    <scope>NUCLEOTIDE SEQUENCE</scope>
    <source>
        <strain evidence="6">M4Ah</strain>
    </source>
</reference>
<feature type="binding site" evidence="5">
    <location>
        <position position="228"/>
    </location>
    <ligand>
        <name>(2E)-4-hydroxy-3-methylbut-2-enyl diphosphate</name>
        <dbReference type="ChEBI" id="CHEBI:128753"/>
    </ligand>
</feature>
<feature type="binding site" evidence="5">
    <location>
        <position position="229"/>
    </location>
    <ligand>
        <name>isopentenyl diphosphate</name>
        <dbReference type="ChEBI" id="CHEBI:128769"/>
    </ligand>
</feature>
<dbReference type="HAMAP" id="MF_00191">
    <property type="entry name" value="IspH"/>
    <property type="match status" value="1"/>
</dbReference>
<feature type="binding site" evidence="5">
    <location>
        <position position="229"/>
    </location>
    <ligand>
        <name>dimethylallyl diphosphate</name>
        <dbReference type="ChEBI" id="CHEBI:57623"/>
    </ligand>
</feature>
<keyword evidence="5" id="KW-0414">Isoprene biosynthesis</keyword>
<feature type="binding site" evidence="5">
    <location>
        <position position="229"/>
    </location>
    <ligand>
        <name>(2E)-4-hydroxy-3-methylbut-2-enyl diphosphate</name>
        <dbReference type="ChEBI" id="CHEBI:128753"/>
    </ligand>
</feature>
<dbReference type="Gene3D" id="3.40.1010.20">
    <property type="entry name" value="4-hydroxy-3-methylbut-2-enyl diphosphate reductase, catalytic domain"/>
    <property type="match status" value="2"/>
</dbReference>
<feature type="binding site" evidence="5">
    <location>
        <position position="43"/>
    </location>
    <ligand>
        <name>dimethylallyl diphosphate</name>
        <dbReference type="ChEBI" id="CHEBI:57623"/>
    </ligand>
</feature>
<feature type="active site" description="Proton donor" evidence="5">
    <location>
        <position position="135"/>
    </location>
</feature>
<dbReference type="AlphaFoldDB" id="A0AAW6U3G7"/>
<keyword evidence="3 5" id="KW-0408">Iron</keyword>
<feature type="binding site" evidence="5">
    <location>
        <position position="228"/>
    </location>
    <ligand>
        <name>dimethylallyl diphosphate</name>
        <dbReference type="ChEBI" id="CHEBI:57623"/>
    </ligand>
</feature>
<feature type="binding site" evidence="5">
    <location>
        <position position="43"/>
    </location>
    <ligand>
        <name>isopentenyl diphosphate</name>
        <dbReference type="ChEBI" id="CHEBI:128769"/>
    </ligand>
</feature>
<keyword evidence="4 5" id="KW-0411">Iron-sulfur</keyword>
<name>A0AAW6U3G7_9MOLU</name>
<comment type="catalytic activity">
    <reaction evidence="5">
        <text>isopentenyl diphosphate + 2 oxidized [2Fe-2S]-[ferredoxin] + H2O = (2E)-4-hydroxy-3-methylbut-2-enyl diphosphate + 2 reduced [2Fe-2S]-[ferredoxin] + 2 H(+)</text>
        <dbReference type="Rhea" id="RHEA:24488"/>
        <dbReference type="Rhea" id="RHEA-COMP:10000"/>
        <dbReference type="Rhea" id="RHEA-COMP:10001"/>
        <dbReference type="ChEBI" id="CHEBI:15377"/>
        <dbReference type="ChEBI" id="CHEBI:15378"/>
        <dbReference type="ChEBI" id="CHEBI:33737"/>
        <dbReference type="ChEBI" id="CHEBI:33738"/>
        <dbReference type="ChEBI" id="CHEBI:128753"/>
        <dbReference type="ChEBI" id="CHEBI:128769"/>
        <dbReference type="EC" id="1.17.7.4"/>
    </reaction>
</comment>
<evidence type="ECO:0000256" key="3">
    <source>
        <dbReference type="ARBA" id="ARBA00023004"/>
    </source>
</evidence>
<sequence length="309" mass="34983">MKVIDLTPRGYCHGVLNALAIVKKVIKTESYPRPIYVLGQIIHNQKITQAFNEFGVISLDQKGKTRLEMLDDVEGGTVIFTAHGISDRVIEKAKEKGLTYLNATCRDVYKVHKAVKDKLAEGYEIVYIGHRNHPEPEAILDIDPKIYFVEDEKDALLLPNELKEKKVFVTNQTTLSLYDIDSVLKIIESKYPDYLFDNEICNATTVRQDAVQKQEKVDLMLVVGDEKSSNSNKLAFVGNHYQNIPSYLINGVEDIHLEWLNGIESVSVTSGASTPTVVTEEVINFLKQYKKDDPTTWDHESKLDILDIL</sequence>
<keyword evidence="5 6" id="KW-0560">Oxidoreductase</keyword>
<feature type="binding site" evidence="5">
    <location>
        <position position="43"/>
    </location>
    <ligand>
        <name>(2E)-4-hydroxy-3-methylbut-2-enyl diphosphate</name>
        <dbReference type="ChEBI" id="CHEBI:128753"/>
    </ligand>
</feature>
<comment type="cofactor">
    <cofactor evidence="5">
        <name>[4Fe-4S] cluster</name>
        <dbReference type="ChEBI" id="CHEBI:49883"/>
    </cofactor>
    <text evidence="5">Binds 1 [4Fe-4S] cluster per subunit.</text>
</comment>
<dbReference type="EC" id="1.17.7.4" evidence="5"/>
<comment type="pathway">
    <text evidence="5">Isoprenoid biosynthesis; isopentenyl diphosphate biosynthesis via DXP pathway; isopentenyl diphosphate from 1-deoxy-D-xylulose 5-phosphate: step 6/6.</text>
</comment>
<feature type="binding site" evidence="5">
    <location>
        <position position="12"/>
    </location>
    <ligand>
        <name>[4Fe-4S] cluster</name>
        <dbReference type="ChEBI" id="CHEBI:49883"/>
    </ligand>
</feature>
<dbReference type="Proteomes" id="UP001431532">
    <property type="component" value="Unassembled WGS sequence"/>
</dbReference>
<organism evidence="6 7">
    <name type="scientific">Peloplasma aerotolerans</name>
    <dbReference type="NCBI Taxonomy" id="3044389"/>
    <lineage>
        <taxon>Bacteria</taxon>
        <taxon>Bacillati</taxon>
        <taxon>Mycoplasmatota</taxon>
        <taxon>Mollicutes</taxon>
        <taxon>Acholeplasmatales</taxon>
        <taxon>Acholeplasmataceae</taxon>
        <taxon>Peloplasma</taxon>
    </lineage>
</organism>
<feature type="binding site" evidence="5">
    <location>
        <position position="273"/>
    </location>
    <ligand>
        <name>(2E)-4-hydroxy-3-methylbut-2-enyl diphosphate</name>
        <dbReference type="ChEBI" id="CHEBI:128753"/>
    </ligand>
</feature>
<feature type="binding site" evidence="5">
    <location>
        <position position="230"/>
    </location>
    <ligand>
        <name>isopentenyl diphosphate</name>
        <dbReference type="ChEBI" id="CHEBI:128769"/>
    </ligand>
</feature>
<feature type="binding site" evidence="5">
    <location>
        <position position="173"/>
    </location>
    <ligand>
        <name>(2E)-4-hydroxy-3-methylbut-2-enyl diphosphate</name>
        <dbReference type="ChEBI" id="CHEBI:128753"/>
    </ligand>
</feature>
<feature type="binding site" evidence="5">
    <location>
        <position position="230"/>
    </location>
    <ligand>
        <name>dimethylallyl diphosphate</name>
        <dbReference type="ChEBI" id="CHEBI:57623"/>
    </ligand>
</feature>
<accession>A0AAW6U3G7</accession>
<protein>
    <recommendedName>
        <fullName evidence="5">4-hydroxy-3-methylbut-2-enyl diphosphate reductase</fullName>
        <shortName evidence="5">HMBPP reductase</shortName>
        <ecNumber evidence="5">1.17.7.4</ecNumber>
    </recommendedName>
</protein>
<keyword evidence="1 5" id="KW-0004">4Fe-4S</keyword>
<dbReference type="GO" id="GO:0046872">
    <property type="term" value="F:metal ion binding"/>
    <property type="evidence" value="ECO:0007669"/>
    <property type="project" value="UniProtKB-KW"/>
</dbReference>
<dbReference type="GO" id="GO:0051539">
    <property type="term" value="F:4 iron, 4 sulfur cluster binding"/>
    <property type="evidence" value="ECO:0007669"/>
    <property type="project" value="UniProtKB-UniRule"/>
</dbReference>
<feature type="binding site" evidence="5">
    <location>
        <position position="133"/>
    </location>
    <ligand>
        <name>dimethylallyl diphosphate</name>
        <dbReference type="ChEBI" id="CHEBI:57623"/>
    </ligand>
</feature>
<proteinExistence type="inferred from homology"/>
<dbReference type="PANTHER" id="PTHR30426">
    <property type="entry name" value="4-HYDROXY-3-METHYLBUT-2-ENYL DIPHOSPHATE REDUCTASE"/>
    <property type="match status" value="1"/>
</dbReference>
<feature type="binding site" evidence="5">
    <location>
        <position position="133"/>
    </location>
    <ligand>
        <name>(2E)-4-hydroxy-3-methylbut-2-enyl diphosphate</name>
        <dbReference type="ChEBI" id="CHEBI:128753"/>
    </ligand>
</feature>
<evidence type="ECO:0000313" key="7">
    <source>
        <dbReference type="Proteomes" id="UP001431532"/>
    </source>
</evidence>
<evidence type="ECO:0000256" key="1">
    <source>
        <dbReference type="ARBA" id="ARBA00022485"/>
    </source>
</evidence>
<dbReference type="CDD" id="cd13944">
    <property type="entry name" value="lytB_ispH"/>
    <property type="match status" value="1"/>
</dbReference>
<feature type="binding site" evidence="5">
    <location>
        <position position="273"/>
    </location>
    <ligand>
        <name>dimethylallyl diphosphate</name>
        <dbReference type="ChEBI" id="CHEBI:57623"/>
    </ligand>
</feature>
<comment type="caution">
    <text evidence="6">The sequence shown here is derived from an EMBL/GenBank/DDBJ whole genome shotgun (WGS) entry which is preliminary data.</text>
</comment>
<feature type="binding site" evidence="5">
    <location>
        <position position="133"/>
    </location>
    <ligand>
        <name>isopentenyl diphosphate</name>
        <dbReference type="ChEBI" id="CHEBI:128769"/>
    </ligand>
</feature>
<evidence type="ECO:0000256" key="5">
    <source>
        <dbReference type="HAMAP-Rule" id="MF_00191"/>
    </source>
</evidence>
<gene>
    <name evidence="5 6" type="primary">ispH</name>
    <name evidence="6" type="ORF">QJ521_02935</name>
</gene>
<feature type="binding site" evidence="5">
    <location>
        <position position="83"/>
    </location>
    <ligand>
        <name>isopentenyl diphosphate</name>
        <dbReference type="ChEBI" id="CHEBI:128769"/>
    </ligand>
</feature>
<feature type="binding site" evidence="5">
    <location>
        <position position="273"/>
    </location>
    <ligand>
        <name>isopentenyl diphosphate</name>
        <dbReference type="ChEBI" id="CHEBI:128769"/>
    </ligand>
</feature>